<evidence type="ECO:0000256" key="13">
    <source>
        <dbReference type="ARBA" id="ARBA00022842"/>
    </source>
</evidence>
<dbReference type="Gene3D" id="2.40.50.140">
    <property type="entry name" value="Nucleic acid-binding proteins"/>
    <property type="match status" value="1"/>
</dbReference>
<keyword evidence="15" id="KW-0648">Protein biosynthesis</keyword>
<organism evidence="22">
    <name type="scientific">hydrothermal vent metagenome</name>
    <dbReference type="NCBI Taxonomy" id="652676"/>
    <lineage>
        <taxon>unclassified sequences</taxon>
        <taxon>metagenomes</taxon>
        <taxon>ecological metagenomes</taxon>
    </lineage>
</organism>
<dbReference type="GO" id="GO:0009328">
    <property type="term" value="C:phenylalanine-tRNA ligase complex"/>
    <property type="evidence" value="ECO:0007669"/>
    <property type="project" value="TreeGrafter"/>
</dbReference>
<dbReference type="SUPFAM" id="SSF46955">
    <property type="entry name" value="Putative DNA-binding domain"/>
    <property type="match status" value="1"/>
</dbReference>
<dbReference type="InterPro" id="IPR004532">
    <property type="entry name" value="Phe-tRNA-ligase_IIc_bsu_bact"/>
</dbReference>
<dbReference type="FunFam" id="3.30.70.380:FF:000001">
    <property type="entry name" value="Phenylalanine--tRNA ligase beta subunit"/>
    <property type="match status" value="1"/>
</dbReference>
<evidence type="ECO:0000256" key="6">
    <source>
        <dbReference type="ARBA" id="ARBA00017032"/>
    </source>
</evidence>
<proteinExistence type="inferred from homology"/>
<comment type="catalytic activity">
    <reaction evidence="18">
        <text>tRNA(Phe) + L-phenylalanine + ATP = L-phenylalanyl-tRNA(Phe) + AMP + diphosphate + H(+)</text>
        <dbReference type="Rhea" id="RHEA:19413"/>
        <dbReference type="Rhea" id="RHEA-COMP:9668"/>
        <dbReference type="Rhea" id="RHEA-COMP:9699"/>
        <dbReference type="ChEBI" id="CHEBI:15378"/>
        <dbReference type="ChEBI" id="CHEBI:30616"/>
        <dbReference type="ChEBI" id="CHEBI:33019"/>
        <dbReference type="ChEBI" id="CHEBI:58095"/>
        <dbReference type="ChEBI" id="CHEBI:78442"/>
        <dbReference type="ChEBI" id="CHEBI:78531"/>
        <dbReference type="ChEBI" id="CHEBI:456215"/>
        <dbReference type="EC" id="6.1.1.20"/>
    </reaction>
</comment>
<evidence type="ECO:0000256" key="4">
    <source>
        <dbReference type="ARBA" id="ARBA00011209"/>
    </source>
</evidence>
<dbReference type="GO" id="GO:0005524">
    <property type="term" value="F:ATP binding"/>
    <property type="evidence" value="ECO:0007669"/>
    <property type="project" value="UniProtKB-KW"/>
</dbReference>
<name>A0A3B0XLS2_9ZZZZ</name>
<dbReference type="InterPro" id="IPR005146">
    <property type="entry name" value="B3/B4_tRNA-bd"/>
</dbReference>
<dbReference type="InterPro" id="IPR036690">
    <property type="entry name" value="Fdx_antiC-bd_sf"/>
</dbReference>
<evidence type="ECO:0000256" key="11">
    <source>
        <dbReference type="ARBA" id="ARBA00022741"/>
    </source>
</evidence>
<keyword evidence="9 22" id="KW-0436">Ligase</keyword>
<dbReference type="FunFam" id="3.50.40.10:FF:000001">
    <property type="entry name" value="Phenylalanine--tRNA ligase beta subunit"/>
    <property type="match status" value="1"/>
</dbReference>
<accession>A0A3B0XLS2</accession>
<dbReference type="EMBL" id="UOFH01000273">
    <property type="protein sequence ID" value="VAW64117.1"/>
    <property type="molecule type" value="Genomic_DNA"/>
</dbReference>
<evidence type="ECO:0000256" key="12">
    <source>
        <dbReference type="ARBA" id="ARBA00022840"/>
    </source>
</evidence>
<keyword evidence="7" id="KW-0963">Cytoplasm</keyword>
<keyword evidence="14" id="KW-0694">RNA-binding</keyword>
<dbReference type="CDD" id="cd00769">
    <property type="entry name" value="PheRS_beta_core"/>
    <property type="match status" value="1"/>
</dbReference>
<dbReference type="GO" id="GO:0004826">
    <property type="term" value="F:phenylalanine-tRNA ligase activity"/>
    <property type="evidence" value="ECO:0007669"/>
    <property type="project" value="UniProtKB-EC"/>
</dbReference>
<dbReference type="Gene3D" id="3.30.56.10">
    <property type="match status" value="2"/>
</dbReference>
<dbReference type="SMART" id="SM00874">
    <property type="entry name" value="B5"/>
    <property type="match status" value="1"/>
</dbReference>
<dbReference type="SUPFAM" id="SSF54991">
    <property type="entry name" value="Anticodon-binding domain of PheRS"/>
    <property type="match status" value="1"/>
</dbReference>
<evidence type="ECO:0000256" key="3">
    <source>
        <dbReference type="ARBA" id="ARBA00008653"/>
    </source>
</evidence>
<dbReference type="Pfam" id="PF01588">
    <property type="entry name" value="tRNA_bind"/>
    <property type="match status" value="1"/>
</dbReference>
<dbReference type="Gene3D" id="3.30.70.380">
    <property type="entry name" value="Ferrodoxin-fold anticodon-binding domain"/>
    <property type="match status" value="1"/>
</dbReference>
<dbReference type="GO" id="GO:0006432">
    <property type="term" value="P:phenylalanyl-tRNA aminoacylation"/>
    <property type="evidence" value="ECO:0007669"/>
    <property type="project" value="InterPro"/>
</dbReference>
<dbReference type="EC" id="6.1.1.20" evidence="5"/>
<dbReference type="Pfam" id="PF03483">
    <property type="entry name" value="B3_4"/>
    <property type="match status" value="1"/>
</dbReference>
<dbReference type="NCBIfam" id="NF045760">
    <property type="entry name" value="YtpR"/>
    <property type="match status" value="1"/>
</dbReference>
<dbReference type="Gene3D" id="3.50.40.10">
    <property type="entry name" value="Phenylalanyl-trna Synthetase, Chain B, domain 3"/>
    <property type="match status" value="1"/>
</dbReference>
<dbReference type="SMART" id="SM00896">
    <property type="entry name" value="FDX-ACB"/>
    <property type="match status" value="1"/>
</dbReference>
<dbReference type="GO" id="GO:0000287">
    <property type="term" value="F:magnesium ion binding"/>
    <property type="evidence" value="ECO:0007669"/>
    <property type="project" value="InterPro"/>
</dbReference>
<keyword evidence="10" id="KW-0479">Metal-binding</keyword>
<dbReference type="PROSITE" id="PS51447">
    <property type="entry name" value="FDX_ACB"/>
    <property type="match status" value="1"/>
</dbReference>
<dbReference type="Gene3D" id="3.30.930.10">
    <property type="entry name" value="Bira Bifunctional Protein, Domain 2"/>
    <property type="match status" value="1"/>
</dbReference>
<evidence type="ECO:0000259" key="21">
    <source>
        <dbReference type="PROSITE" id="PS51483"/>
    </source>
</evidence>
<dbReference type="InterPro" id="IPR005121">
    <property type="entry name" value="Fdx_antiC-bd"/>
</dbReference>
<dbReference type="FunFam" id="3.30.56.10:FF:000002">
    <property type="entry name" value="Phenylalanine--tRNA ligase beta subunit"/>
    <property type="match status" value="1"/>
</dbReference>
<dbReference type="SUPFAM" id="SSF50249">
    <property type="entry name" value="Nucleic acid-binding proteins"/>
    <property type="match status" value="1"/>
</dbReference>
<dbReference type="Pfam" id="PF17759">
    <property type="entry name" value="tRNA_synthFbeta"/>
    <property type="match status" value="1"/>
</dbReference>
<protein>
    <recommendedName>
        <fullName evidence="6">Phenylalanine--tRNA ligase beta subunit</fullName>
        <ecNumber evidence="5">6.1.1.20</ecNumber>
    </recommendedName>
    <alternativeName>
        <fullName evidence="17">Phenylalanyl-tRNA synthetase beta subunit</fullName>
    </alternativeName>
</protein>
<dbReference type="PANTHER" id="PTHR10947">
    <property type="entry name" value="PHENYLALANYL-TRNA SYNTHETASE BETA CHAIN AND LEUCINE-RICH REPEAT-CONTAINING PROTEIN 47"/>
    <property type="match status" value="1"/>
</dbReference>
<dbReference type="PROSITE" id="PS50886">
    <property type="entry name" value="TRBD"/>
    <property type="match status" value="1"/>
</dbReference>
<evidence type="ECO:0000256" key="14">
    <source>
        <dbReference type="ARBA" id="ARBA00022884"/>
    </source>
</evidence>
<evidence type="ECO:0000256" key="5">
    <source>
        <dbReference type="ARBA" id="ARBA00012814"/>
    </source>
</evidence>
<dbReference type="SMART" id="SM00873">
    <property type="entry name" value="B3_4"/>
    <property type="match status" value="1"/>
</dbReference>
<evidence type="ECO:0000313" key="22">
    <source>
        <dbReference type="EMBL" id="VAW64117.1"/>
    </source>
</evidence>
<evidence type="ECO:0000256" key="10">
    <source>
        <dbReference type="ARBA" id="ARBA00022723"/>
    </source>
</evidence>
<evidence type="ECO:0000256" key="15">
    <source>
        <dbReference type="ARBA" id="ARBA00022917"/>
    </source>
</evidence>
<comment type="similarity">
    <text evidence="3">Belongs to the phenylalanyl-tRNA synthetase beta subunit family. Type 1 subfamily.</text>
</comment>
<dbReference type="FunFam" id="2.40.50.140:FF:000045">
    <property type="entry name" value="Phenylalanine--tRNA ligase beta subunit"/>
    <property type="match status" value="1"/>
</dbReference>
<keyword evidence="8" id="KW-0820">tRNA-binding</keyword>
<dbReference type="GO" id="GO:0000049">
    <property type="term" value="F:tRNA binding"/>
    <property type="evidence" value="ECO:0007669"/>
    <property type="project" value="UniProtKB-KW"/>
</dbReference>
<feature type="domain" description="FDX-ACB" evidence="20">
    <location>
        <begin position="696"/>
        <end position="789"/>
    </location>
</feature>
<dbReference type="NCBIfam" id="TIGR00472">
    <property type="entry name" value="pheT_bact"/>
    <property type="match status" value="1"/>
</dbReference>
<dbReference type="PANTHER" id="PTHR10947:SF0">
    <property type="entry name" value="PHENYLALANINE--TRNA LIGASE BETA SUBUNIT"/>
    <property type="match status" value="1"/>
</dbReference>
<dbReference type="InterPro" id="IPR045060">
    <property type="entry name" value="Phe-tRNA-ligase_IIc_bsu"/>
</dbReference>
<feature type="domain" description="TRNA-binding" evidence="19">
    <location>
        <begin position="39"/>
        <end position="147"/>
    </location>
</feature>
<evidence type="ECO:0000256" key="17">
    <source>
        <dbReference type="ARBA" id="ARBA00033189"/>
    </source>
</evidence>
<evidence type="ECO:0000259" key="19">
    <source>
        <dbReference type="PROSITE" id="PS50886"/>
    </source>
</evidence>
<dbReference type="InterPro" id="IPR045864">
    <property type="entry name" value="aa-tRNA-synth_II/BPL/LPL"/>
</dbReference>
<dbReference type="Pfam" id="PF03484">
    <property type="entry name" value="B5"/>
    <property type="match status" value="1"/>
</dbReference>
<comment type="subcellular location">
    <subcellularLocation>
        <location evidence="2">Cytoplasm</location>
    </subcellularLocation>
</comment>
<evidence type="ECO:0000256" key="18">
    <source>
        <dbReference type="ARBA" id="ARBA00049255"/>
    </source>
</evidence>
<dbReference type="InterPro" id="IPR005147">
    <property type="entry name" value="tRNA_synthase_B5-dom"/>
</dbReference>
<keyword evidence="11" id="KW-0547">Nucleotide-binding</keyword>
<dbReference type="HAMAP" id="MF_00283">
    <property type="entry name" value="Phe_tRNA_synth_beta1"/>
    <property type="match status" value="1"/>
</dbReference>
<comment type="subunit">
    <text evidence="4">Tetramer of two alpha and two beta subunits.</text>
</comment>
<dbReference type="InterPro" id="IPR020825">
    <property type="entry name" value="Phe-tRNA_synthase-like_B3/B4"/>
</dbReference>
<dbReference type="InterPro" id="IPR002547">
    <property type="entry name" value="tRNA-bd_dom"/>
</dbReference>
<dbReference type="CDD" id="cd02796">
    <property type="entry name" value="tRNA_bind_bactPheRS"/>
    <property type="match status" value="1"/>
</dbReference>
<evidence type="ECO:0000256" key="1">
    <source>
        <dbReference type="ARBA" id="ARBA00001946"/>
    </source>
</evidence>
<dbReference type="InterPro" id="IPR033714">
    <property type="entry name" value="tRNA_bind_bactPheRS"/>
</dbReference>
<evidence type="ECO:0000256" key="2">
    <source>
        <dbReference type="ARBA" id="ARBA00004496"/>
    </source>
</evidence>
<dbReference type="PROSITE" id="PS51483">
    <property type="entry name" value="B5"/>
    <property type="match status" value="1"/>
</dbReference>
<dbReference type="SUPFAM" id="SSF56037">
    <property type="entry name" value="PheT/TilS domain"/>
    <property type="match status" value="1"/>
</dbReference>
<dbReference type="SUPFAM" id="SSF55681">
    <property type="entry name" value="Class II aaRS and biotin synthetases"/>
    <property type="match status" value="1"/>
</dbReference>
<dbReference type="Pfam" id="PF03147">
    <property type="entry name" value="FDX-ACB"/>
    <property type="match status" value="1"/>
</dbReference>
<keyword evidence="12" id="KW-0067">ATP-binding</keyword>
<evidence type="ECO:0000256" key="8">
    <source>
        <dbReference type="ARBA" id="ARBA00022555"/>
    </source>
</evidence>
<dbReference type="InterPro" id="IPR041616">
    <property type="entry name" value="PheRS_beta_core"/>
</dbReference>
<reference evidence="22" key="1">
    <citation type="submission" date="2018-06" db="EMBL/GenBank/DDBJ databases">
        <authorList>
            <person name="Zhirakovskaya E."/>
        </authorList>
    </citation>
    <scope>NUCLEOTIDE SEQUENCE</scope>
</reference>
<dbReference type="AlphaFoldDB" id="A0A3B0XLS2"/>
<keyword evidence="13" id="KW-0460">Magnesium</keyword>
<comment type="cofactor">
    <cofactor evidence="1">
        <name>Mg(2+)</name>
        <dbReference type="ChEBI" id="CHEBI:18420"/>
    </cofactor>
</comment>
<sequence length="790" mass="86208">MKISQNWLHEWVNPQTDLDEFCATITMAGLEVDSIEPAAGEFTNIVVAKVTAVEKHPDADKLNVCKVNTGKEELQIVCGAANVREGLVVACATIGAVLPGNFKIKKSKLRGVESFGMLCSEKEMGLAEQADGLMELPEDAPIGTDIRDYLQLNDTIIEVDLTPNRADCLSVAGVAREVATLYSSEINAVEAGKVTVGIDDTFSVSVSATQACPRYTGRVIRNVNTQATTPLWMVEKLRRAGIRSLGPCVDVTNFVMIELGQPMHAFDLDVLNGGIQVRMANIGEKITLLDGKEVQATENTLIIADEKKALALAGIMGGENSGVSDSTQHLFLESAHFNPLAIAGKAREYGLHTDSSHRFERGVDPELPIIALERATQLLMDICGGQAGPVVDETSAANLPAREPIQLRLDRVNRMLGIEFDAAEVESILTKLGMTLSAQKGGWMVTAPSYRFDIAIEADLIEEIIRIHGYNNIPRKLPTYQPAMKRLVEAQIDLQRVKDVLVERGYFEAISYSFVDPKWQAAIDPDIAPVKLANPISADLSVMRTSIWPGLLKAVQHNLNRQQPRVRLFETGLTFVKQGDELVQNAKISGAITGNIETEQWGAGERKIDFFDAKSDLEAILALGGLKNIYFEKTAHSALHPGQSAQIFKNNEAIGWIGALHPNTQKTLDITPTVYVFEVDQKALLEGAVPTFNALSKFPEVRRDLAVLVKQEIAVEDLVKSIKSVTSEILQEILLFDVYTGVNIEAGLKSVALGLILQGFSSTLTDEDVDKEINSIVSVLNDNYGATLRE</sequence>
<dbReference type="InterPro" id="IPR012340">
    <property type="entry name" value="NA-bd_OB-fold"/>
</dbReference>
<evidence type="ECO:0000259" key="20">
    <source>
        <dbReference type="PROSITE" id="PS51447"/>
    </source>
</evidence>
<keyword evidence="16 22" id="KW-0030">Aminoacyl-tRNA synthetase</keyword>
<feature type="domain" description="B5" evidence="21">
    <location>
        <begin position="400"/>
        <end position="475"/>
    </location>
</feature>
<evidence type="ECO:0000256" key="16">
    <source>
        <dbReference type="ARBA" id="ARBA00023146"/>
    </source>
</evidence>
<dbReference type="FunFam" id="3.30.930.10:FF:000022">
    <property type="entry name" value="Phenylalanine--tRNA ligase beta subunit"/>
    <property type="match status" value="1"/>
</dbReference>
<evidence type="ECO:0000256" key="7">
    <source>
        <dbReference type="ARBA" id="ARBA00022490"/>
    </source>
</evidence>
<dbReference type="InterPro" id="IPR009061">
    <property type="entry name" value="DNA-bd_dom_put_sf"/>
</dbReference>
<gene>
    <name evidence="22" type="ORF">MNBD_GAMMA08-1138</name>
</gene>
<evidence type="ECO:0000256" key="9">
    <source>
        <dbReference type="ARBA" id="ARBA00022598"/>
    </source>
</evidence>